<keyword evidence="1" id="KW-0812">Transmembrane</keyword>
<dbReference type="Proteomes" id="UP000310541">
    <property type="component" value="Unassembled WGS sequence"/>
</dbReference>
<sequence length="80" mass="9129">MTSVQFALLIGIIILAFSIVEIPKLRKNKKKKELWTYSILLLIGYPLLVAQIMNVPIPNPLDLITFVYHPMSQFLFAVLS</sequence>
<evidence type="ECO:0000256" key="1">
    <source>
        <dbReference type="SAM" id="Phobius"/>
    </source>
</evidence>
<keyword evidence="1" id="KW-1133">Transmembrane helix</keyword>
<dbReference type="AlphaFoldDB" id="A0A4U1MN07"/>
<feature type="transmembrane region" description="Helical" evidence="1">
    <location>
        <begin position="6"/>
        <end position="22"/>
    </location>
</feature>
<gene>
    <name evidence="2" type="ORF">FBF83_04660</name>
</gene>
<evidence type="ECO:0000313" key="2">
    <source>
        <dbReference type="EMBL" id="TKD72096.1"/>
    </source>
</evidence>
<reference evidence="2 3" key="1">
    <citation type="submission" date="2019-04" db="EMBL/GenBank/DDBJ databases">
        <title>Genome sequence of Bacillus hwajinpoensis strain Y2.</title>
        <authorList>
            <person name="Fair J.L."/>
            <person name="Maclea K.S."/>
        </authorList>
    </citation>
    <scope>NUCLEOTIDE SEQUENCE [LARGE SCALE GENOMIC DNA]</scope>
    <source>
        <strain evidence="2 3">Y2</strain>
    </source>
</reference>
<dbReference type="EMBL" id="SWFM01000001">
    <property type="protein sequence ID" value="TKD72096.1"/>
    <property type="molecule type" value="Genomic_DNA"/>
</dbReference>
<organism evidence="2 3">
    <name type="scientific">Guptibacillus hwajinpoensis</name>
    <dbReference type="NCBI Taxonomy" id="208199"/>
    <lineage>
        <taxon>Bacteria</taxon>
        <taxon>Bacillati</taxon>
        <taxon>Bacillota</taxon>
        <taxon>Bacilli</taxon>
        <taxon>Bacillales</taxon>
        <taxon>Guptibacillaceae</taxon>
        <taxon>Guptibacillus</taxon>
    </lineage>
</organism>
<feature type="transmembrane region" description="Helical" evidence="1">
    <location>
        <begin position="34"/>
        <end position="53"/>
    </location>
</feature>
<protein>
    <submittedName>
        <fullName evidence="2">Uncharacterized protein</fullName>
    </submittedName>
</protein>
<keyword evidence="1" id="KW-0472">Membrane</keyword>
<comment type="caution">
    <text evidence="2">The sequence shown here is derived from an EMBL/GenBank/DDBJ whole genome shotgun (WGS) entry which is preliminary data.</text>
</comment>
<name>A0A4U1MN07_9BACL</name>
<accession>A0A4U1MN07</accession>
<evidence type="ECO:0000313" key="3">
    <source>
        <dbReference type="Proteomes" id="UP000310541"/>
    </source>
</evidence>
<dbReference type="OrthoDB" id="2440830at2"/>
<proteinExistence type="predicted"/>